<dbReference type="InterPro" id="IPR035068">
    <property type="entry name" value="TldD/PmbA_N"/>
</dbReference>
<dbReference type="InterPro" id="IPR045570">
    <property type="entry name" value="Metalloprtase-TldD/E_cen_dom"/>
</dbReference>
<feature type="domain" description="Metalloprotease TldD/E central" evidence="4">
    <location>
        <begin position="131"/>
        <end position="236"/>
    </location>
</feature>
<dbReference type="Proteomes" id="UP000027644">
    <property type="component" value="Unassembled WGS sequence"/>
</dbReference>
<proteinExistence type="inferred from homology"/>
<organism evidence="5 6">
    <name type="scientific">Snodgrassella alvi SCGC AB-598-J21</name>
    <dbReference type="NCBI Taxonomy" id="1385367"/>
    <lineage>
        <taxon>Bacteria</taxon>
        <taxon>Pseudomonadati</taxon>
        <taxon>Pseudomonadota</taxon>
        <taxon>Betaproteobacteria</taxon>
        <taxon>Neisseriales</taxon>
        <taxon>Neisseriaceae</taxon>
        <taxon>Snodgrassella</taxon>
    </lineage>
</organism>
<dbReference type="NCBIfam" id="NF008268">
    <property type="entry name" value="PRK11040.1"/>
    <property type="match status" value="1"/>
</dbReference>
<dbReference type="Gene3D" id="3.30.2290.10">
    <property type="entry name" value="PmbA/TldD superfamily"/>
    <property type="match status" value="1"/>
</dbReference>
<protein>
    <submittedName>
        <fullName evidence="5">Putative Zn-dependent protease and their inactivated-like protein</fullName>
    </submittedName>
</protein>
<dbReference type="Pfam" id="PF19290">
    <property type="entry name" value="PmbA_TldD_2nd"/>
    <property type="match status" value="1"/>
</dbReference>
<accession>A0A074V9W8</accession>
<reference evidence="5 6" key="1">
    <citation type="journal article" date="2014" name="PLoS Genet.">
        <title>Hidden diversity in honey bee gut symbionts detected by single-cell genomics.</title>
        <authorList>
            <person name="Engel P."/>
            <person name="Stepanauskas R."/>
            <person name="Moran N."/>
        </authorList>
    </citation>
    <scope>NUCLEOTIDE SEQUENCE [LARGE SCALE GENOMIC DNA]</scope>
    <source>
        <strain evidence="5 6">SCGC AB-598-J21</strain>
    </source>
</reference>
<keyword evidence="5" id="KW-0378">Hydrolase</keyword>
<keyword evidence="5" id="KW-0645">Protease</keyword>
<sequence>MQASSHESRLMFHHSADQLQELCQQAINKARKQGASSVEIDISESAGQNVQVRQQNVEHIEYQQDKSLDVTVYVGQAKGRASTADFNNKAIDEVIRAALNIARFTAQDDCAGLADAALLATEFGDTESFFPWRLSADEAIEIGKKTEQAALDTDERIKNSEGAEVQTDHYQFVYANSYDFCAYQRGSRHSISCSVVAADASGMQRDYWYDLARDARDLADAEIIGQTAATRTVRRLDGRSVATGKYPVIFDTTIAGSLIGHLVGALSGSALYRQTSFLVDSLGKQIMAPWVCLTEKPHVKKALASTYFDAEGVATHERTVINEGSVEGYFLGSYSARKLGMRTTGNAGGVHNLYLNHTHASQDDLLKTMGTGLLVTELMGQGVNAITGDYSRGAAGFWVENGVIAYPVEGITIASRLQEMFMAMVGAADDALKRSTHKVGSILIDNMTIAGA</sequence>
<dbReference type="PANTHER" id="PTHR43421">
    <property type="entry name" value="METALLOPROTEASE PMBA"/>
    <property type="match status" value="1"/>
</dbReference>
<gene>
    <name evidence="5" type="ORF">SASC598J21_015810</name>
</gene>
<dbReference type="GO" id="GO:0006508">
    <property type="term" value="P:proteolysis"/>
    <property type="evidence" value="ECO:0007669"/>
    <property type="project" value="UniProtKB-KW"/>
</dbReference>
<feature type="domain" description="Metalloprotease TldD/E N-terminal" evidence="2">
    <location>
        <begin position="38"/>
        <end position="102"/>
    </location>
</feature>
<dbReference type="GO" id="GO:0008237">
    <property type="term" value="F:metallopeptidase activity"/>
    <property type="evidence" value="ECO:0007669"/>
    <property type="project" value="InterPro"/>
</dbReference>
<dbReference type="SUPFAM" id="SSF111283">
    <property type="entry name" value="Putative modulator of DNA gyrase, PmbA/TldD"/>
    <property type="match status" value="1"/>
</dbReference>
<comment type="caution">
    <text evidence="5">The sequence shown here is derived from an EMBL/GenBank/DDBJ whole genome shotgun (WGS) entry which is preliminary data.</text>
</comment>
<evidence type="ECO:0000259" key="3">
    <source>
        <dbReference type="Pfam" id="PF19289"/>
    </source>
</evidence>
<evidence type="ECO:0000259" key="4">
    <source>
        <dbReference type="Pfam" id="PF19290"/>
    </source>
</evidence>
<evidence type="ECO:0000259" key="2">
    <source>
        <dbReference type="Pfam" id="PF01523"/>
    </source>
</evidence>
<dbReference type="Pfam" id="PF01523">
    <property type="entry name" value="PmbA_TldD_1st"/>
    <property type="match status" value="1"/>
</dbReference>
<feature type="domain" description="Metalloprotease TldD/E C-terminal" evidence="3">
    <location>
        <begin position="243"/>
        <end position="451"/>
    </location>
</feature>
<dbReference type="AlphaFoldDB" id="A0A074V9W8"/>
<dbReference type="InterPro" id="IPR047657">
    <property type="entry name" value="PmbA"/>
</dbReference>
<dbReference type="InterPro" id="IPR045569">
    <property type="entry name" value="Metalloprtase-TldD/E_C"/>
</dbReference>
<dbReference type="InterPro" id="IPR002510">
    <property type="entry name" value="Metalloprtase-TldD/E_N"/>
</dbReference>
<dbReference type="InterPro" id="IPR036059">
    <property type="entry name" value="TldD/PmbA_sf"/>
</dbReference>
<name>A0A074V9W8_9NEIS</name>
<evidence type="ECO:0000313" key="5">
    <source>
        <dbReference type="EMBL" id="KEQ00677.1"/>
    </source>
</evidence>
<dbReference type="EMBL" id="AVQL01000447">
    <property type="protein sequence ID" value="KEQ00677.1"/>
    <property type="molecule type" value="Genomic_DNA"/>
</dbReference>
<evidence type="ECO:0000313" key="6">
    <source>
        <dbReference type="Proteomes" id="UP000027644"/>
    </source>
</evidence>
<dbReference type="GO" id="GO:0005829">
    <property type="term" value="C:cytosol"/>
    <property type="evidence" value="ECO:0007669"/>
    <property type="project" value="TreeGrafter"/>
</dbReference>
<comment type="similarity">
    <text evidence="1">Belongs to the peptidase U62 family.</text>
</comment>
<dbReference type="Pfam" id="PF19289">
    <property type="entry name" value="PmbA_TldD_3rd"/>
    <property type="match status" value="1"/>
</dbReference>
<evidence type="ECO:0000256" key="1">
    <source>
        <dbReference type="ARBA" id="ARBA00005836"/>
    </source>
</evidence>
<dbReference type="PANTHER" id="PTHR43421:SF1">
    <property type="entry name" value="METALLOPROTEASE PMBA"/>
    <property type="match status" value="1"/>
</dbReference>